<keyword evidence="4" id="KW-1185">Reference proteome</keyword>
<dbReference type="EMBL" id="VNIM01000058">
    <property type="protein sequence ID" value="TVV72741.1"/>
    <property type="molecule type" value="Genomic_DNA"/>
</dbReference>
<protein>
    <submittedName>
        <fullName evidence="3">Phosphatase PAP2 family protein</fullName>
    </submittedName>
</protein>
<evidence type="ECO:0000313" key="4">
    <source>
        <dbReference type="Proteomes" id="UP000318681"/>
    </source>
</evidence>
<proteinExistence type="predicted"/>
<dbReference type="PANTHER" id="PTHR14969:SF13">
    <property type="entry name" value="AT30094P"/>
    <property type="match status" value="1"/>
</dbReference>
<dbReference type="Gene3D" id="1.20.144.10">
    <property type="entry name" value="Phosphatidic acid phosphatase type 2/haloperoxidase"/>
    <property type="match status" value="2"/>
</dbReference>
<keyword evidence="1" id="KW-0472">Membrane</keyword>
<dbReference type="SUPFAM" id="SSF48317">
    <property type="entry name" value="Acid phosphatase/Vanadium-dependent haloperoxidase"/>
    <property type="match status" value="1"/>
</dbReference>
<feature type="transmembrane region" description="Helical" evidence="1">
    <location>
        <begin position="95"/>
        <end position="115"/>
    </location>
</feature>
<accession>A0A558R026</accession>
<dbReference type="Pfam" id="PF01569">
    <property type="entry name" value="PAP2"/>
    <property type="match status" value="1"/>
</dbReference>
<dbReference type="AlphaFoldDB" id="A0A558R026"/>
<feature type="transmembrane region" description="Helical" evidence="1">
    <location>
        <begin position="135"/>
        <end position="153"/>
    </location>
</feature>
<gene>
    <name evidence="3" type="ORF">FOY91_13805</name>
</gene>
<feature type="transmembrane region" description="Helical" evidence="1">
    <location>
        <begin position="187"/>
        <end position="204"/>
    </location>
</feature>
<dbReference type="OrthoDB" id="9801622at2"/>
<evidence type="ECO:0000259" key="2">
    <source>
        <dbReference type="SMART" id="SM00014"/>
    </source>
</evidence>
<feature type="transmembrane region" description="Helical" evidence="1">
    <location>
        <begin position="20"/>
        <end position="44"/>
    </location>
</feature>
<reference evidence="3 4" key="1">
    <citation type="submission" date="2019-07" db="EMBL/GenBank/DDBJ databases">
        <title>Sphingomonas solaris sp. nov., isolated from a solar panel from Boston, Massachusetts.</title>
        <authorList>
            <person name="Tanner K."/>
            <person name="Pascual J."/>
            <person name="Mancuso C."/>
            <person name="Pereto J."/>
            <person name="Khalil A."/>
            <person name="Vilanova C."/>
        </authorList>
    </citation>
    <scope>NUCLEOTIDE SEQUENCE [LARGE SCALE GENOMIC DNA]</scope>
    <source>
        <strain evidence="3 4">R4DWN</strain>
    </source>
</reference>
<dbReference type="InterPro" id="IPR000326">
    <property type="entry name" value="PAP2/HPO"/>
</dbReference>
<dbReference type="CDD" id="cd03392">
    <property type="entry name" value="PAP2_like_2"/>
    <property type="match status" value="1"/>
</dbReference>
<keyword evidence="1" id="KW-0812">Transmembrane</keyword>
<dbReference type="PANTHER" id="PTHR14969">
    <property type="entry name" value="SPHINGOSINE-1-PHOSPHATE PHOSPHOHYDROLASE"/>
    <property type="match status" value="1"/>
</dbReference>
<dbReference type="InterPro" id="IPR036938">
    <property type="entry name" value="PAP2/HPO_sf"/>
</dbReference>
<evidence type="ECO:0000313" key="3">
    <source>
        <dbReference type="EMBL" id="TVV72741.1"/>
    </source>
</evidence>
<keyword evidence="1" id="KW-1133">Transmembrane helix</keyword>
<sequence length="211" mass="21963">MASGMRHGEGRGGLPARWRWIASGLFVAVVLIAVAIRAGLLASIDRAILLSAAPSEGLLPLVEAVTWLGDSLTRTIIAAFVAVGLLAVRAWRRAAVFVAIVAGGAGANSAMKAIVHRPRPALLPHLDAVTSFSFPSGHAANGAILYLSIALLMPARHRAAALALAMLLVVAIGTSRVVLAVHWPSDVLAGWLFGLGWIMLWNQGRPGRAAG</sequence>
<feature type="transmembrane region" description="Helical" evidence="1">
    <location>
        <begin position="160"/>
        <end position="181"/>
    </location>
</feature>
<dbReference type="SMART" id="SM00014">
    <property type="entry name" value="acidPPc"/>
    <property type="match status" value="1"/>
</dbReference>
<feature type="domain" description="Phosphatidic acid phosphatase type 2/haloperoxidase" evidence="2">
    <location>
        <begin position="92"/>
        <end position="202"/>
    </location>
</feature>
<comment type="caution">
    <text evidence="3">The sequence shown here is derived from an EMBL/GenBank/DDBJ whole genome shotgun (WGS) entry which is preliminary data.</text>
</comment>
<feature type="transmembrane region" description="Helical" evidence="1">
    <location>
        <begin position="64"/>
        <end position="88"/>
    </location>
</feature>
<name>A0A558R026_9SPHN</name>
<evidence type="ECO:0000256" key="1">
    <source>
        <dbReference type="SAM" id="Phobius"/>
    </source>
</evidence>
<organism evidence="3 4">
    <name type="scientific">Alterirhizorhabdus solaris</name>
    <dbReference type="NCBI Taxonomy" id="2529389"/>
    <lineage>
        <taxon>Bacteria</taxon>
        <taxon>Pseudomonadati</taxon>
        <taxon>Pseudomonadota</taxon>
        <taxon>Alphaproteobacteria</taxon>
        <taxon>Sphingomonadales</taxon>
        <taxon>Rhizorhabdaceae</taxon>
        <taxon>Alterirhizorhabdus</taxon>
    </lineage>
</organism>
<dbReference type="Proteomes" id="UP000318681">
    <property type="component" value="Unassembled WGS sequence"/>
</dbReference>